<dbReference type="EMBL" id="SMAB01000002">
    <property type="protein sequence ID" value="TCS84181.1"/>
    <property type="molecule type" value="Genomic_DNA"/>
</dbReference>
<accession>A0A4R3KK54</accession>
<proteinExistence type="predicted"/>
<keyword evidence="2" id="KW-1185">Reference proteome</keyword>
<gene>
    <name evidence="1" type="ORF">EDD72_102225</name>
</gene>
<evidence type="ECO:0000313" key="1">
    <source>
        <dbReference type="EMBL" id="TCS84181.1"/>
    </source>
</evidence>
<reference evidence="1 2" key="1">
    <citation type="submission" date="2019-03" db="EMBL/GenBank/DDBJ databases">
        <title>Genomic Encyclopedia of Type Strains, Phase IV (KMG-IV): sequencing the most valuable type-strain genomes for metagenomic binning, comparative biology and taxonomic classification.</title>
        <authorList>
            <person name="Goeker M."/>
        </authorList>
    </citation>
    <scope>NUCLEOTIDE SEQUENCE [LARGE SCALE GENOMIC DNA]</scope>
    <source>
        <strain evidence="1 2">DSM 23802</strain>
    </source>
</reference>
<name>A0A4R3KK54_9BACI</name>
<dbReference type="Proteomes" id="UP000295788">
    <property type="component" value="Unassembled WGS sequence"/>
</dbReference>
<comment type="caution">
    <text evidence="1">The sequence shown here is derived from an EMBL/GenBank/DDBJ whole genome shotgun (WGS) entry which is preliminary data.</text>
</comment>
<evidence type="ECO:0000313" key="2">
    <source>
        <dbReference type="Proteomes" id="UP000295788"/>
    </source>
</evidence>
<dbReference type="AlphaFoldDB" id="A0A4R3KK54"/>
<sequence length="124" mass="14478">MKNMIKPYIAFVQSNILFVADHSLSKIFENVFPKKSEMLSLNLPTLWELRKNEKDVEELFLHLEWPEPIGLISLVFYGEQVQLLRENQEIHSLGILHEFDIQTGDTKQALFITGIREGLDFVFD</sequence>
<protein>
    <submittedName>
        <fullName evidence="1">Uncharacterized protein</fullName>
    </submittedName>
</protein>
<organism evidence="1 2">
    <name type="scientific">Tepidibacillus fermentans</name>
    <dbReference type="NCBI Taxonomy" id="1281767"/>
    <lineage>
        <taxon>Bacteria</taxon>
        <taxon>Bacillati</taxon>
        <taxon>Bacillota</taxon>
        <taxon>Bacilli</taxon>
        <taxon>Bacillales</taxon>
        <taxon>Bacillaceae</taxon>
        <taxon>Tepidibacillus</taxon>
    </lineage>
</organism>